<protein>
    <submittedName>
        <fullName evidence="2">Class F sortase</fullName>
    </submittedName>
</protein>
<sequence>MASLDVDVEVVDVGVDERGEMEVPQDVSTVGWYRFGPGPGAAAGSAVLSGHVDDRVQGEGAFYRLSELAPGDAVEVELADGAVVAYVVDRVRRIAKEELPVDELFARDGAPVLTLVTCGGDFDREARSYRENVVVTASPTGGGAA</sequence>
<evidence type="ECO:0000256" key="1">
    <source>
        <dbReference type="ARBA" id="ARBA00022801"/>
    </source>
</evidence>
<dbReference type="CDD" id="cd05829">
    <property type="entry name" value="Sortase_F"/>
    <property type="match status" value="1"/>
</dbReference>
<evidence type="ECO:0000313" key="3">
    <source>
        <dbReference type="Proteomes" id="UP000505377"/>
    </source>
</evidence>
<reference evidence="2 3" key="1">
    <citation type="submission" date="2020-05" db="EMBL/GenBank/DDBJ databases">
        <authorList>
            <person name="Mo P."/>
        </authorList>
    </citation>
    <scope>NUCLEOTIDE SEQUENCE [LARGE SCALE GENOMIC DNA]</scope>
    <source>
        <strain evidence="2 3">Gen01</strain>
    </source>
</reference>
<dbReference type="InterPro" id="IPR005754">
    <property type="entry name" value="Sortase"/>
</dbReference>
<dbReference type="AlphaFoldDB" id="A0A6M6JHK0"/>
<proteinExistence type="predicted"/>
<keyword evidence="3" id="KW-1185">Reference proteome</keyword>
<dbReference type="Pfam" id="PF04203">
    <property type="entry name" value="Sortase"/>
    <property type="match status" value="1"/>
</dbReference>
<dbReference type="Proteomes" id="UP000505377">
    <property type="component" value="Chromosome"/>
</dbReference>
<dbReference type="InterPro" id="IPR023365">
    <property type="entry name" value="Sortase_dom-sf"/>
</dbReference>
<keyword evidence="1" id="KW-0378">Hydrolase</keyword>
<dbReference type="Gene3D" id="2.40.260.10">
    <property type="entry name" value="Sortase"/>
    <property type="match status" value="1"/>
</dbReference>
<organism evidence="2 3">
    <name type="scientific">Pseudonocardia broussonetiae</name>
    <dbReference type="NCBI Taxonomy" id="2736640"/>
    <lineage>
        <taxon>Bacteria</taxon>
        <taxon>Bacillati</taxon>
        <taxon>Actinomycetota</taxon>
        <taxon>Actinomycetes</taxon>
        <taxon>Pseudonocardiales</taxon>
        <taxon>Pseudonocardiaceae</taxon>
        <taxon>Pseudonocardia</taxon>
    </lineage>
</organism>
<accession>A0A6M6JHK0</accession>
<dbReference type="GO" id="GO:0016787">
    <property type="term" value="F:hydrolase activity"/>
    <property type="evidence" value="ECO:0007669"/>
    <property type="project" value="UniProtKB-KW"/>
</dbReference>
<dbReference type="KEGG" id="pbro:HOP40_18275"/>
<dbReference type="RefSeq" id="WP_172160198.1">
    <property type="nucleotide sequence ID" value="NZ_CP053564.1"/>
</dbReference>
<evidence type="ECO:0000313" key="2">
    <source>
        <dbReference type="EMBL" id="QJY47518.1"/>
    </source>
</evidence>
<gene>
    <name evidence="2" type="ORF">HOP40_18275</name>
</gene>
<dbReference type="InterPro" id="IPR042001">
    <property type="entry name" value="Sortase_F"/>
</dbReference>
<dbReference type="SUPFAM" id="SSF63817">
    <property type="entry name" value="Sortase"/>
    <property type="match status" value="1"/>
</dbReference>
<name>A0A6M6JHK0_9PSEU</name>
<dbReference type="EMBL" id="CP053564">
    <property type="protein sequence ID" value="QJY47518.1"/>
    <property type="molecule type" value="Genomic_DNA"/>
</dbReference>